<sequence>MTPKGIRQLRTTYKGAQSIFLDEKTQIKVGDFIELHSDKGGIWVGCVCEIDNHDTPEEVSDESTLKILWFLRYSDTILGSMNASENTLLPSEDVDLGPMRPGLVPDIFLKARSNSSAPNSNEAAGSRECHEEGNTMGLPERIFLAVQEEWPPDVVQVGSAIRRVIVAYVYPGCPPPPAGVAHYWFDQTYQQKFLKTLDCHTVPDSLLNTSLLVEQDGRWLTLPHASHAARAPATSSQEPTPQSTSHNSNITLCPSKVTNKKQKSSTHNGVLKTSSSGDIPEVVISESMRSIEVIDLTEECDGDTAECVDREHAITSAQLCSESSGQAAHGRSVHGRSAVIGTSLLKRKGLGESKLPKGPDGPFATTMSNKTSPVNNSKQAGCNRVLLELSLCCGLGSLSGVATHGVGGNAAIKTQWAVDLSRAAAMTFKNNHREAHVWNLCLDRVYWLMVLWGKATVKYGDCVGTDGFVGEDKEEYESARASLLQELDRTKEERWRQGRQDLLERLHPESYSVCSAEAVNFPTWRFTSAPAAYRPFSTQRSVPTTIPDAANVVINQTAPLTFNLQPPTSPDAASSLMPPTNISTAPSTATATAPLTSAALPADIPQSCLIAAGVSLQVLVGTRGMPQALSASQCGASSGASDGPSSSEQVDLAVSHEGASKQDVTLNPGMEIEHGLGTLKSPGVEVHHGAATLNHHGKEVEYYAAEVELGGPRLLLSSSSDEEGDGTTDTQVAASTPTDASKTTDGFSNNVALKGGWEGIPKAQQGLQTLASAEGSVRMAYPGVTTPDIVAAAAGDAVASERAGGDTRLSAREASSVASAACLPDRDFIRAIGLDKSAADMANIRAPRLGDRLAAAACPGKLMYEATSTPLKLKALMAQEMLQEDELVARDRLTAVSERIRGSSVLRACVGGDAAAQNVEVPIAKRRAKRTCVERFQQAAAAEAADLGAERRSGKGVSFYGEGAEGGSIKRRPGKGVSFYGEGAEGGSIKRRRYCAASKQRSCRRVQPLDVDQEKADDFDTEEEFEVEDIINVRVKVHVTGDAYQRDPKYSEGLLKHHLQESEVSLEFLVQYADVPGKDWKDQKWLWQSEESLQGCELRLAQFVRRWNWLRVIPQPHHGKDMVITGGPPCQGISGFNKDAVRTEILNCPKNGVIRTVIKIISFLKPAYVVIEQVSDICKRAEGLYLRYIMAQMMSLRYQAAMYGVAAGSFGVPQGRYRMLVLAARQGELVPPAPLPTHAVCRFQGGKAKGVGNSYIGASDFPENYGLWDMVLMQDALSDLGPRDNFSTSSASQYSTGPQNAFQLLLRRPPPRGEATQWQRVLEAELCQGVPSRELCRVVMDLEARGEEGLIAVGQVVTIRKGYVVDLSVKYEELFGGESICNASGYEGEPELRACWASEGSYVEGATAASEVAYKSVTPHGVEADRDEVKAAWRRTLQVVDWKALAPFTPFTPLTEAAETESRREGSVSLISAGVELMEDGDANTAAATGGDSGDEVLPEDILMQMIGDEEEEEEEEREGLQLGPGNGEIVEGDVSNRVGVQQKQLKRDKVQHWVLLEQLLREMPLQEAAACLQYLAAQQRSWFSDLGRQLAVVARRAVEEFRESVYLPVSQMVASGSSNCVEDVEEGAPVGAAASEAGTKAVPSTILEGAGVNQTHKTPHGWGGPLHGEGALPGVVGLLHGERASGPVLEHFTCEDNLTPEGHSMDFVPTEAAEARVCNVVGAVTVSRGKQTEPKSKKRGRGKWRVKQEGYQRLLQETKQKVQTTHCRKQVKQQQQPLKWQPHWWPRDERALLEEDGSKPYSIADTHRGLSSTTSLELSRTSIPPPLTNHVSLLHYGCDYLRTLLLPV</sequence>
<feature type="non-terminal residue" evidence="6">
    <location>
        <position position="1849"/>
    </location>
</feature>
<dbReference type="Proteomes" id="UP000232323">
    <property type="component" value="Unassembled WGS sequence"/>
</dbReference>
<evidence type="ECO:0000256" key="4">
    <source>
        <dbReference type="ARBA" id="ARBA00022691"/>
    </source>
</evidence>
<evidence type="ECO:0000313" key="6">
    <source>
        <dbReference type="EMBL" id="GAX85335.1"/>
    </source>
</evidence>
<keyword evidence="7" id="KW-1185">Reference proteome</keyword>
<organism evidence="6 7">
    <name type="scientific">Chlamydomonas eustigma</name>
    <dbReference type="NCBI Taxonomy" id="1157962"/>
    <lineage>
        <taxon>Eukaryota</taxon>
        <taxon>Viridiplantae</taxon>
        <taxon>Chlorophyta</taxon>
        <taxon>core chlorophytes</taxon>
        <taxon>Chlorophyceae</taxon>
        <taxon>CS clade</taxon>
        <taxon>Chlamydomonadales</taxon>
        <taxon>Chlamydomonadaceae</taxon>
        <taxon>Chlamydomonas</taxon>
    </lineage>
</organism>
<dbReference type="OrthoDB" id="546194at2759"/>
<keyword evidence="2" id="KW-0489">Methyltransferase</keyword>
<dbReference type="InterPro" id="IPR050390">
    <property type="entry name" value="C5-Methyltransferase"/>
</dbReference>
<dbReference type="Gene3D" id="2.30.30.490">
    <property type="match status" value="1"/>
</dbReference>
<dbReference type="Gene3D" id="3.40.50.150">
    <property type="entry name" value="Vaccinia Virus protein VP39"/>
    <property type="match status" value="2"/>
</dbReference>
<dbReference type="PANTHER" id="PTHR10629">
    <property type="entry name" value="CYTOSINE-SPECIFIC METHYLTRANSFERASE"/>
    <property type="match status" value="1"/>
</dbReference>
<feature type="region of interest" description="Disordered" evidence="5">
    <location>
        <begin position="225"/>
        <end position="274"/>
    </location>
</feature>
<feature type="compositionally biased region" description="Low complexity" evidence="5">
    <location>
        <begin position="113"/>
        <end position="124"/>
    </location>
</feature>
<feature type="compositionally biased region" description="Polar residues" evidence="5">
    <location>
        <begin position="731"/>
        <end position="747"/>
    </location>
</feature>
<gene>
    <name evidence="6" type="ORF">CEUSTIGMA_g12752.t1</name>
</gene>
<feature type="region of interest" description="Disordered" evidence="5">
    <location>
        <begin position="1510"/>
        <end position="1529"/>
    </location>
</feature>
<feature type="region of interest" description="Disordered" evidence="5">
    <location>
        <begin position="715"/>
        <end position="747"/>
    </location>
</feature>
<dbReference type="InterPro" id="IPR001525">
    <property type="entry name" value="C5_MeTfrase"/>
</dbReference>
<evidence type="ECO:0000256" key="3">
    <source>
        <dbReference type="ARBA" id="ARBA00022679"/>
    </source>
</evidence>
<evidence type="ECO:0000256" key="1">
    <source>
        <dbReference type="ARBA" id="ARBA00011975"/>
    </source>
</evidence>
<dbReference type="GO" id="GO:0005634">
    <property type="term" value="C:nucleus"/>
    <property type="evidence" value="ECO:0007669"/>
    <property type="project" value="TreeGrafter"/>
</dbReference>
<dbReference type="SUPFAM" id="SSF53335">
    <property type="entry name" value="S-adenosyl-L-methionine-dependent methyltransferases"/>
    <property type="match status" value="1"/>
</dbReference>
<evidence type="ECO:0000313" key="7">
    <source>
        <dbReference type="Proteomes" id="UP000232323"/>
    </source>
</evidence>
<name>A0A250XQK2_9CHLO</name>
<dbReference type="GO" id="GO:0003677">
    <property type="term" value="F:DNA binding"/>
    <property type="evidence" value="ECO:0007669"/>
    <property type="project" value="TreeGrafter"/>
</dbReference>
<dbReference type="PANTHER" id="PTHR10629:SF50">
    <property type="entry name" value="DNA (CYTOSINE-5)-METHYLTRANSFERASE CMT3"/>
    <property type="match status" value="1"/>
</dbReference>
<dbReference type="GO" id="GO:0044027">
    <property type="term" value="P:negative regulation of gene expression via chromosomal CpG island methylation"/>
    <property type="evidence" value="ECO:0007669"/>
    <property type="project" value="TreeGrafter"/>
</dbReference>
<feature type="compositionally biased region" description="Low complexity" evidence="5">
    <location>
        <begin position="234"/>
        <end position="245"/>
    </location>
</feature>
<dbReference type="EMBL" id="BEGY01000163">
    <property type="protein sequence ID" value="GAX85335.1"/>
    <property type="molecule type" value="Genomic_DNA"/>
</dbReference>
<evidence type="ECO:0000256" key="2">
    <source>
        <dbReference type="ARBA" id="ARBA00022603"/>
    </source>
</evidence>
<accession>A0A250XQK2</accession>
<keyword evidence="4" id="KW-0949">S-adenosyl-L-methionine</keyword>
<keyword evidence="3" id="KW-0808">Transferase</keyword>
<evidence type="ECO:0000256" key="5">
    <source>
        <dbReference type="SAM" id="MobiDB-lite"/>
    </source>
</evidence>
<protein>
    <recommendedName>
        <fullName evidence="1">DNA (cytosine-5-)-methyltransferase</fullName>
        <ecNumber evidence="1">2.1.1.37</ecNumber>
    </recommendedName>
</protein>
<feature type="region of interest" description="Disordered" evidence="5">
    <location>
        <begin position="629"/>
        <end position="653"/>
    </location>
</feature>
<dbReference type="InterPro" id="IPR029063">
    <property type="entry name" value="SAM-dependent_MTases_sf"/>
</dbReference>
<comment type="caution">
    <text evidence="6">The sequence shown here is derived from an EMBL/GenBank/DDBJ whole genome shotgun (WGS) entry which is preliminary data.</text>
</comment>
<feature type="compositionally biased region" description="Low complexity" evidence="5">
    <location>
        <begin position="629"/>
        <end position="647"/>
    </location>
</feature>
<feature type="compositionally biased region" description="Polar residues" evidence="5">
    <location>
        <begin position="365"/>
        <end position="376"/>
    </location>
</feature>
<dbReference type="Pfam" id="PF00145">
    <property type="entry name" value="DNA_methylase"/>
    <property type="match status" value="1"/>
</dbReference>
<feature type="region of interest" description="Disordered" evidence="5">
    <location>
        <begin position="113"/>
        <end position="132"/>
    </location>
</feature>
<dbReference type="STRING" id="1157962.A0A250XQK2"/>
<dbReference type="EC" id="2.1.1.37" evidence="1"/>
<feature type="region of interest" description="Disordered" evidence="5">
    <location>
        <begin position="350"/>
        <end position="376"/>
    </location>
</feature>
<dbReference type="InterPro" id="IPR043151">
    <property type="entry name" value="BAH_sf"/>
</dbReference>
<feature type="compositionally biased region" description="Polar residues" evidence="5">
    <location>
        <begin position="265"/>
        <end position="274"/>
    </location>
</feature>
<dbReference type="GO" id="GO:0032259">
    <property type="term" value="P:methylation"/>
    <property type="evidence" value="ECO:0007669"/>
    <property type="project" value="UniProtKB-KW"/>
</dbReference>
<proteinExistence type="predicted"/>
<reference evidence="6 7" key="1">
    <citation type="submission" date="2017-08" db="EMBL/GenBank/DDBJ databases">
        <title>Acidophilic green algal genome provides insights into adaptation to an acidic environment.</title>
        <authorList>
            <person name="Hirooka S."/>
            <person name="Hirose Y."/>
            <person name="Kanesaki Y."/>
            <person name="Higuchi S."/>
            <person name="Fujiwara T."/>
            <person name="Onuma R."/>
            <person name="Era A."/>
            <person name="Ohbayashi R."/>
            <person name="Uzuka A."/>
            <person name="Nozaki H."/>
            <person name="Yoshikawa H."/>
            <person name="Miyagishima S.Y."/>
        </authorList>
    </citation>
    <scope>NUCLEOTIDE SEQUENCE [LARGE SCALE GENOMIC DNA]</scope>
    <source>
        <strain evidence="6 7">NIES-2499</strain>
    </source>
</reference>
<dbReference type="GO" id="GO:0003886">
    <property type="term" value="F:DNA (cytosine-5-)-methyltransferase activity"/>
    <property type="evidence" value="ECO:0007669"/>
    <property type="project" value="UniProtKB-EC"/>
</dbReference>